<reference evidence="7 8" key="1">
    <citation type="submission" date="2022-12" db="EMBL/GenBank/DDBJ databases">
        <title>Polyphasic characterization of Geotalea uranireducens NIT-SL11 newly isolated from a complex of sewage sludge and microbially reduced graphene oxide.</title>
        <authorList>
            <person name="Xie L."/>
            <person name="Yoshida N."/>
            <person name="Meng L."/>
        </authorList>
    </citation>
    <scope>NUCLEOTIDE SEQUENCE [LARGE SCALE GENOMIC DNA]</scope>
    <source>
        <strain evidence="7 8">NIT-SL11</strain>
    </source>
</reference>
<dbReference type="InterPro" id="IPR003660">
    <property type="entry name" value="HAMP_dom"/>
</dbReference>
<keyword evidence="4" id="KW-1133">Transmembrane helix</keyword>
<keyword evidence="4" id="KW-0472">Membrane</keyword>
<name>A0ABM8EHZ0_9BACT</name>
<dbReference type="EMBL" id="AP027151">
    <property type="protein sequence ID" value="BDV42024.1"/>
    <property type="molecule type" value="Genomic_DNA"/>
</dbReference>
<evidence type="ECO:0000313" key="8">
    <source>
        <dbReference type="Proteomes" id="UP001317705"/>
    </source>
</evidence>
<evidence type="ECO:0000256" key="3">
    <source>
        <dbReference type="PROSITE-ProRule" id="PRU00284"/>
    </source>
</evidence>
<dbReference type="Pfam" id="PF00015">
    <property type="entry name" value="MCPsignal"/>
    <property type="match status" value="1"/>
</dbReference>
<keyword evidence="1 3" id="KW-0807">Transducer</keyword>
<evidence type="ECO:0000256" key="4">
    <source>
        <dbReference type="SAM" id="Phobius"/>
    </source>
</evidence>
<dbReference type="SMART" id="SM00283">
    <property type="entry name" value="MA"/>
    <property type="match status" value="1"/>
</dbReference>
<dbReference type="Gene3D" id="1.10.287.950">
    <property type="entry name" value="Methyl-accepting chemotaxis protein"/>
    <property type="match status" value="1"/>
</dbReference>
<gene>
    <name evidence="7" type="primary">mcp40H-20</name>
    <name evidence="7" type="ORF">GURASL_09470</name>
</gene>
<comment type="similarity">
    <text evidence="2">Belongs to the methyl-accepting chemotaxis (MCP) protein family.</text>
</comment>
<feature type="transmembrane region" description="Helical" evidence="4">
    <location>
        <begin position="172"/>
        <end position="193"/>
    </location>
</feature>
<protein>
    <submittedName>
        <fullName evidence="7">Methyl-accepting chemotaxis protein</fullName>
    </submittedName>
</protein>
<dbReference type="PROSITE" id="PS50111">
    <property type="entry name" value="CHEMOTAXIS_TRANSDUC_2"/>
    <property type="match status" value="1"/>
</dbReference>
<dbReference type="InterPro" id="IPR004089">
    <property type="entry name" value="MCPsignal_dom"/>
</dbReference>
<evidence type="ECO:0000259" key="5">
    <source>
        <dbReference type="PROSITE" id="PS50111"/>
    </source>
</evidence>
<keyword evidence="8" id="KW-1185">Reference proteome</keyword>
<dbReference type="PANTHER" id="PTHR32089">
    <property type="entry name" value="METHYL-ACCEPTING CHEMOTAXIS PROTEIN MCPB"/>
    <property type="match status" value="1"/>
</dbReference>
<dbReference type="RefSeq" id="WP_282002223.1">
    <property type="nucleotide sequence ID" value="NZ_AP027151.1"/>
</dbReference>
<feature type="domain" description="HAMP" evidence="6">
    <location>
        <begin position="195"/>
        <end position="249"/>
    </location>
</feature>
<keyword evidence="4" id="KW-0812">Transmembrane</keyword>
<evidence type="ECO:0000256" key="2">
    <source>
        <dbReference type="ARBA" id="ARBA00029447"/>
    </source>
</evidence>
<dbReference type="Pfam" id="PF21563">
    <property type="entry name" value="Mcp40H-20_sensor"/>
    <property type="match status" value="1"/>
</dbReference>
<dbReference type="Proteomes" id="UP001317705">
    <property type="component" value="Chromosome"/>
</dbReference>
<dbReference type="InterPro" id="IPR048904">
    <property type="entry name" value="Mcp40H-20-like_sensor"/>
</dbReference>
<organism evidence="7 8">
    <name type="scientific">Geotalea uraniireducens</name>
    <dbReference type="NCBI Taxonomy" id="351604"/>
    <lineage>
        <taxon>Bacteria</taxon>
        <taxon>Pseudomonadati</taxon>
        <taxon>Thermodesulfobacteriota</taxon>
        <taxon>Desulfuromonadia</taxon>
        <taxon>Geobacterales</taxon>
        <taxon>Geobacteraceae</taxon>
        <taxon>Geotalea</taxon>
    </lineage>
</organism>
<dbReference type="CDD" id="cd06225">
    <property type="entry name" value="HAMP"/>
    <property type="match status" value="1"/>
</dbReference>
<feature type="transmembrane region" description="Helical" evidence="4">
    <location>
        <begin position="6"/>
        <end position="32"/>
    </location>
</feature>
<dbReference type="Gene3D" id="3.30.450.290">
    <property type="match status" value="1"/>
</dbReference>
<dbReference type="PANTHER" id="PTHR32089:SF112">
    <property type="entry name" value="LYSOZYME-LIKE PROTEIN-RELATED"/>
    <property type="match status" value="1"/>
</dbReference>
<dbReference type="CDD" id="cd11386">
    <property type="entry name" value="MCP_signal"/>
    <property type="match status" value="1"/>
</dbReference>
<proteinExistence type="inferred from homology"/>
<dbReference type="PROSITE" id="PS50885">
    <property type="entry name" value="HAMP"/>
    <property type="match status" value="1"/>
</dbReference>
<evidence type="ECO:0000259" key="6">
    <source>
        <dbReference type="PROSITE" id="PS50885"/>
    </source>
</evidence>
<accession>A0ABM8EHZ0</accession>
<sequence length="530" mass="55979">MIRKKLALKVLAILGITLSIGFATLGVVAGWLQFKSSLDLQMKNTRTMASILTRDIDEYMMKGDSTEVNRYIAEAKKKNFFVDLQIFNGEARDANGSPQAPPNSQMKAALASGKAVEVQSTINGIRALSVAFPLANEKRCQSCHDAGPAFLGGFILTTSLEQGYASARSLSISLAIVAVSFFLILLVTMYQFFRRTIVNHIIGFSEQVHELASGGGDLTRVIPVPSVDEIGELATGINKLTSTIHDIISRIARNASELAAAAAQLSATSGQMAGNVEKVAFQATTVATASEELAATSCEIAQNCTLAADGARQATDTAREGTGVVNTTVAVMDRIANRVKDASGTVEKLGSRSDQIGEIIGTIEDIADQTNLLALNAAIEAARAGEQGRGFAVVADEVRALAERTTRATREIGEMIKAIQQETKSAVSSMEEGVREVARGTEETARSGEALSAILQGISDVTSQVHQIATAAEEQTSTTGEISRNINDITTVVRDAAAGANESAQAAERLASLAAELEQLVGQFKLAEGR</sequence>
<evidence type="ECO:0000313" key="7">
    <source>
        <dbReference type="EMBL" id="BDV42024.1"/>
    </source>
</evidence>
<feature type="domain" description="Methyl-accepting transducer" evidence="5">
    <location>
        <begin position="254"/>
        <end position="490"/>
    </location>
</feature>
<evidence type="ECO:0000256" key="1">
    <source>
        <dbReference type="ARBA" id="ARBA00023224"/>
    </source>
</evidence>
<dbReference type="Pfam" id="PF00672">
    <property type="entry name" value="HAMP"/>
    <property type="match status" value="1"/>
</dbReference>
<dbReference type="SUPFAM" id="SSF58104">
    <property type="entry name" value="Methyl-accepting chemotaxis protein (MCP) signaling domain"/>
    <property type="match status" value="1"/>
</dbReference>
<dbReference type="SMART" id="SM00304">
    <property type="entry name" value="HAMP"/>
    <property type="match status" value="2"/>
</dbReference>